<proteinExistence type="predicted"/>
<protein>
    <recommendedName>
        <fullName evidence="3">Zinc-binding domain-containing protein</fullName>
    </recommendedName>
</protein>
<evidence type="ECO:0008006" key="3">
    <source>
        <dbReference type="Google" id="ProtNLM"/>
    </source>
</evidence>
<reference evidence="1 2" key="1">
    <citation type="journal article" date="2016" name="Nat. Commun.">
        <title>Thousands of microbial genomes shed light on interconnected biogeochemical processes in an aquifer system.</title>
        <authorList>
            <person name="Anantharaman K."/>
            <person name="Brown C.T."/>
            <person name="Hug L.A."/>
            <person name="Sharon I."/>
            <person name="Castelle C.J."/>
            <person name="Probst A.J."/>
            <person name="Thomas B.C."/>
            <person name="Singh A."/>
            <person name="Wilkins M.J."/>
            <person name="Karaoz U."/>
            <person name="Brodie E.L."/>
            <person name="Williams K.H."/>
            <person name="Hubbard S.S."/>
            <person name="Banfield J.F."/>
        </authorList>
    </citation>
    <scope>NUCLEOTIDE SEQUENCE [LARGE SCALE GENOMIC DNA]</scope>
</reference>
<dbReference type="Proteomes" id="UP000178645">
    <property type="component" value="Unassembled WGS sequence"/>
</dbReference>
<dbReference type="AlphaFoldDB" id="A0A1F6Y5H7"/>
<organism evidence="1 2">
    <name type="scientific">Candidatus Nomurabacteria bacterium RIFCSPLOWO2_12_FULL_44_11</name>
    <dbReference type="NCBI Taxonomy" id="1801796"/>
    <lineage>
        <taxon>Bacteria</taxon>
        <taxon>Candidatus Nomuraibacteriota</taxon>
    </lineage>
</organism>
<evidence type="ECO:0000313" key="1">
    <source>
        <dbReference type="EMBL" id="OGJ01614.1"/>
    </source>
</evidence>
<dbReference type="EMBL" id="MFVU01000021">
    <property type="protein sequence ID" value="OGJ01614.1"/>
    <property type="molecule type" value="Genomic_DNA"/>
</dbReference>
<sequence length="567" mass="67250">MSYEPKNVVCQNCKADFTIEPDDFGFYEKIKVPPPTFCPECRLIRRLAWRNERSLHKRKCALCGNSTIAVYSEQSPIVVYCNECWWSDKWDAMDYGVDFDESRPFLEQLFDLMHKVPAVSRFGLYTSLVNSEYTNMVGYLKNCYLVTHSDYNEDCAYGSNLTNSKDCIDTYFVHKSENCYEITNTHKSYNTMFSVDCMHCYNLLFCKNCTGCSDCFGCVNLVNKKYHIFNEPYTKEEYEEKLKELYPSTHEKIKIAWKRAQEVWIKYPQKYMHGIKNKDVSGDYIFNCKNVKDSYFCGKLDDSRYCMLITPEESRSSHCYDFTHFGVNSELLYESLMSGWSSRLKFSWFVTISGQDIEYSMWCLDNKNLFGCVGVKKKQYCILNKKYSKERYEELREKIIKHMQDMPYIDEKGRIYKYGEFFPMEASPFGYNETAHIYFPLTKEQVFERGYVWREPDERSYAINEETKACEHEGKCMHNCSLAFRFIPSELQFYKKHDLPPPKLCFNCRHANRVSQTNSPKFWHRTCMCDKTHAHHAGKCEVEFETSYAPERPEIIYCEKCYQQEVY</sequence>
<comment type="caution">
    <text evidence="1">The sequence shown here is derived from an EMBL/GenBank/DDBJ whole genome shotgun (WGS) entry which is preliminary data.</text>
</comment>
<accession>A0A1F6Y5H7</accession>
<gene>
    <name evidence="1" type="ORF">A3G53_02520</name>
</gene>
<name>A0A1F6Y5H7_9BACT</name>
<evidence type="ECO:0000313" key="2">
    <source>
        <dbReference type="Proteomes" id="UP000178645"/>
    </source>
</evidence>